<organism evidence="3 4">
    <name type="scientific">Tegillarca granosa</name>
    <name type="common">Malaysian cockle</name>
    <name type="synonym">Anadara granosa</name>
    <dbReference type="NCBI Taxonomy" id="220873"/>
    <lineage>
        <taxon>Eukaryota</taxon>
        <taxon>Metazoa</taxon>
        <taxon>Spiralia</taxon>
        <taxon>Lophotrochozoa</taxon>
        <taxon>Mollusca</taxon>
        <taxon>Bivalvia</taxon>
        <taxon>Autobranchia</taxon>
        <taxon>Pteriomorphia</taxon>
        <taxon>Arcoida</taxon>
        <taxon>Arcoidea</taxon>
        <taxon>Arcidae</taxon>
        <taxon>Tegillarca</taxon>
    </lineage>
</organism>
<dbReference type="PROSITE" id="PS51420">
    <property type="entry name" value="RHO"/>
    <property type="match status" value="1"/>
</dbReference>
<reference evidence="3 4" key="1">
    <citation type="submission" date="2022-12" db="EMBL/GenBank/DDBJ databases">
        <title>Chromosome-level genome of Tegillarca granosa.</title>
        <authorList>
            <person name="Kim J."/>
        </authorList>
    </citation>
    <scope>NUCLEOTIDE SEQUENCE [LARGE SCALE GENOMIC DNA]</scope>
    <source>
        <strain evidence="3">Teg-2019</strain>
        <tissue evidence="3">Adductor muscle</tissue>
    </source>
</reference>
<dbReference type="PROSITE" id="PS51419">
    <property type="entry name" value="RAB"/>
    <property type="match status" value="1"/>
</dbReference>
<keyword evidence="4" id="KW-1185">Reference proteome</keyword>
<keyword evidence="2" id="KW-0342">GTP-binding</keyword>
<dbReference type="SUPFAM" id="SSF52540">
    <property type="entry name" value="P-loop containing nucleoside triphosphate hydrolases"/>
    <property type="match status" value="1"/>
</dbReference>
<dbReference type="SMART" id="SM00174">
    <property type="entry name" value="RHO"/>
    <property type="match status" value="1"/>
</dbReference>
<dbReference type="CDD" id="cd00157">
    <property type="entry name" value="Rho"/>
    <property type="match status" value="1"/>
</dbReference>
<evidence type="ECO:0000256" key="2">
    <source>
        <dbReference type="ARBA" id="ARBA00023134"/>
    </source>
</evidence>
<dbReference type="Gene3D" id="3.40.50.300">
    <property type="entry name" value="P-loop containing nucleotide triphosphate hydrolases"/>
    <property type="match status" value="1"/>
</dbReference>
<evidence type="ECO:0000313" key="4">
    <source>
        <dbReference type="Proteomes" id="UP001217089"/>
    </source>
</evidence>
<dbReference type="PRINTS" id="PR00449">
    <property type="entry name" value="RASTRNSFRMNG"/>
</dbReference>
<keyword evidence="1" id="KW-0547">Nucleotide-binding</keyword>
<protein>
    <submittedName>
        <fullName evidence="3">Uncharacterized protein</fullName>
    </submittedName>
</protein>
<dbReference type="Proteomes" id="UP001217089">
    <property type="component" value="Unassembled WGS sequence"/>
</dbReference>
<dbReference type="NCBIfam" id="TIGR00231">
    <property type="entry name" value="small_GTP"/>
    <property type="match status" value="1"/>
</dbReference>
<proteinExistence type="predicted"/>
<name>A0ABQ9EUK9_TEGGR</name>
<dbReference type="InterPro" id="IPR027417">
    <property type="entry name" value="P-loop_NTPase"/>
</dbReference>
<accession>A0ABQ9EUK9</accession>
<dbReference type="EMBL" id="JARBDR010000793">
    <property type="protein sequence ID" value="KAJ8306988.1"/>
    <property type="molecule type" value="Genomic_DNA"/>
</dbReference>
<dbReference type="InterPro" id="IPR003578">
    <property type="entry name" value="Small_GTPase_Rho"/>
</dbReference>
<sequence>MNPLKFVIVGDKAVGKLSLIVTYLDGAFPGEYLPPNYDGNVDINNFVDGEMVKFRLWYINAEDEYERLRPFSYPQTDILIVCYSVEKPASLENVRTKWLPEVRHYCPSVPVILVACKTGSYHP</sequence>
<gene>
    <name evidence="3" type="ORF">KUTeg_015072</name>
</gene>
<comment type="caution">
    <text evidence="3">The sequence shown here is derived from an EMBL/GenBank/DDBJ whole genome shotgun (WGS) entry which is preliminary data.</text>
</comment>
<dbReference type="InterPro" id="IPR001806">
    <property type="entry name" value="Small_GTPase"/>
</dbReference>
<dbReference type="InterPro" id="IPR005225">
    <property type="entry name" value="Small_GTP-bd"/>
</dbReference>
<feature type="non-terminal residue" evidence="3">
    <location>
        <position position="123"/>
    </location>
</feature>
<evidence type="ECO:0000313" key="3">
    <source>
        <dbReference type="EMBL" id="KAJ8306988.1"/>
    </source>
</evidence>
<dbReference type="PANTHER" id="PTHR24072">
    <property type="entry name" value="RHO FAMILY GTPASE"/>
    <property type="match status" value="1"/>
</dbReference>
<dbReference type="Pfam" id="PF00071">
    <property type="entry name" value="Ras"/>
    <property type="match status" value="1"/>
</dbReference>
<evidence type="ECO:0000256" key="1">
    <source>
        <dbReference type="ARBA" id="ARBA00022741"/>
    </source>
</evidence>